<dbReference type="Proteomes" id="UP001595975">
    <property type="component" value="Unassembled WGS sequence"/>
</dbReference>
<gene>
    <name evidence="5" type="ORF">ACFP3U_19580</name>
</gene>
<dbReference type="EC" id="2.4.-.-" evidence="5"/>
<keyword evidence="1 5" id="KW-0328">Glycosyltransferase</keyword>
<dbReference type="GO" id="GO:0016757">
    <property type="term" value="F:glycosyltransferase activity"/>
    <property type="evidence" value="ECO:0007669"/>
    <property type="project" value="UniProtKB-KW"/>
</dbReference>
<dbReference type="PANTHER" id="PTHR45947:SF3">
    <property type="entry name" value="SULFOQUINOVOSYL TRANSFERASE SQD2"/>
    <property type="match status" value="1"/>
</dbReference>
<evidence type="ECO:0000313" key="6">
    <source>
        <dbReference type="Proteomes" id="UP001595975"/>
    </source>
</evidence>
<protein>
    <submittedName>
        <fullName evidence="5">Glycosyltransferase family 4 protein</fullName>
        <ecNumber evidence="5">2.4.-.-</ecNumber>
    </submittedName>
</protein>
<proteinExistence type="predicted"/>
<keyword evidence="6" id="KW-1185">Reference proteome</keyword>
<keyword evidence="2 5" id="KW-0808">Transferase</keyword>
<dbReference type="InterPro" id="IPR001296">
    <property type="entry name" value="Glyco_trans_1"/>
</dbReference>
<dbReference type="InterPro" id="IPR028098">
    <property type="entry name" value="Glyco_trans_4-like_N"/>
</dbReference>
<feature type="domain" description="Glycosyl transferase family 1" evidence="3">
    <location>
        <begin position="197"/>
        <end position="349"/>
    </location>
</feature>
<dbReference type="Gene3D" id="3.40.50.2000">
    <property type="entry name" value="Glycogen Phosphorylase B"/>
    <property type="match status" value="2"/>
</dbReference>
<dbReference type="Pfam" id="PF13439">
    <property type="entry name" value="Glyco_transf_4"/>
    <property type="match status" value="1"/>
</dbReference>
<evidence type="ECO:0000313" key="5">
    <source>
        <dbReference type="EMBL" id="MFC5665175.1"/>
    </source>
</evidence>
<feature type="domain" description="Glycosyltransferase subfamily 4-like N-terminal" evidence="4">
    <location>
        <begin position="58"/>
        <end position="181"/>
    </location>
</feature>
<sequence length="368" mass="39210">MTRPRAPLAAAAIDLPAGSPGGSVELFHDLYTGDEPLIPAKPLMLTPPNGSATVPREIGLLDVTGKCLDGPAFWTYVTALQRSVLSHLAAHQVDVLHLHHLAFGAAPALARAFPRHPSIALVHGTDLLFAATHDTQRQVLLATARGANIICVPTPAMADHLLRIAPRTDRRKIVLLPWGVPDHLLAAPPALGPRHGGPLRLLYAGRLTPEKGGRALARAAASVSGVEWSIAAPEAEYAALLPTLRKLRAHVSYLGWVPRRKLWQTFGRHDALVMPSTTLEAFGLVAVEAQACGLPVLYQPVPGLSDTIGDSGLPVDLSSPHDLGPTLAALVRDRGALEEVRRRGYRNARRFPLSSTAEALNHLGAQLA</sequence>
<comment type="caution">
    <text evidence="5">The sequence shown here is derived from an EMBL/GenBank/DDBJ whole genome shotgun (WGS) entry which is preliminary data.</text>
</comment>
<accession>A0ABW0X3Q6</accession>
<dbReference type="EMBL" id="JBHSOF010000024">
    <property type="protein sequence ID" value="MFC5665175.1"/>
    <property type="molecule type" value="Genomic_DNA"/>
</dbReference>
<dbReference type="Pfam" id="PF00534">
    <property type="entry name" value="Glycos_transf_1"/>
    <property type="match status" value="1"/>
</dbReference>
<dbReference type="PANTHER" id="PTHR45947">
    <property type="entry name" value="SULFOQUINOVOSYL TRANSFERASE SQD2"/>
    <property type="match status" value="1"/>
</dbReference>
<dbReference type="InterPro" id="IPR050194">
    <property type="entry name" value="Glycosyltransferase_grp1"/>
</dbReference>
<evidence type="ECO:0000259" key="3">
    <source>
        <dbReference type="Pfam" id="PF00534"/>
    </source>
</evidence>
<dbReference type="CDD" id="cd03801">
    <property type="entry name" value="GT4_PimA-like"/>
    <property type="match status" value="1"/>
</dbReference>
<reference evidence="6" key="1">
    <citation type="journal article" date="2019" name="Int. J. Syst. Evol. Microbiol.">
        <title>The Global Catalogue of Microorganisms (GCM) 10K type strain sequencing project: providing services to taxonomists for standard genome sequencing and annotation.</title>
        <authorList>
            <consortium name="The Broad Institute Genomics Platform"/>
            <consortium name="The Broad Institute Genome Sequencing Center for Infectious Disease"/>
            <person name="Wu L."/>
            <person name="Ma J."/>
        </authorList>
    </citation>
    <scope>NUCLEOTIDE SEQUENCE [LARGE SCALE GENOMIC DNA]</scope>
    <source>
        <strain evidence="6">CGMCC 4.1437</strain>
    </source>
</reference>
<dbReference type="RefSeq" id="WP_380226860.1">
    <property type="nucleotide sequence ID" value="NZ_JBHSOF010000024.1"/>
</dbReference>
<evidence type="ECO:0000256" key="2">
    <source>
        <dbReference type="ARBA" id="ARBA00022679"/>
    </source>
</evidence>
<evidence type="ECO:0000259" key="4">
    <source>
        <dbReference type="Pfam" id="PF13439"/>
    </source>
</evidence>
<name>A0ABW0X3Q6_9ACTN</name>
<dbReference type="SUPFAM" id="SSF53756">
    <property type="entry name" value="UDP-Glycosyltransferase/glycogen phosphorylase"/>
    <property type="match status" value="1"/>
</dbReference>
<evidence type="ECO:0000256" key="1">
    <source>
        <dbReference type="ARBA" id="ARBA00022676"/>
    </source>
</evidence>
<organism evidence="5 6">
    <name type="scientific">Kitasatospora misakiensis</name>
    <dbReference type="NCBI Taxonomy" id="67330"/>
    <lineage>
        <taxon>Bacteria</taxon>
        <taxon>Bacillati</taxon>
        <taxon>Actinomycetota</taxon>
        <taxon>Actinomycetes</taxon>
        <taxon>Kitasatosporales</taxon>
        <taxon>Streptomycetaceae</taxon>
        <taxon>Kitasatospora</taxon>
    </lineage>
</organism>